<dbReference type="InterPro" id="IPR018891">
    <property type="entry name" value="AIPR_C"/>
</dbReference>
<feature type="domain" description="Abortive phage infection protein C-terminal" evidence="1">
    <location>
        <begin position="259"/>
        <end position="537"/>
    </location>
</feature>
<gene>
    <name evidence="2" type="ORF">VB248_13955</name>
</gene>
<evidence type="ECO:0000313" key="3">
    <source>
        <dbReference type="Proteomes" id="UP001302949"/>
    </source>
</evidence>
<sequence length="567" mass="66424">MDRIIKNYIDSFWEKNSFSDSINDSKIFEHFVNYTIIDHRVEDSIDIDDLNIGDEGTIGIDGFALVIDKKLFTDYEALKEYLEMASLSSIFVEVYFTQSKTSSKFDLKEIVLFGRAVADFVSQDRKLIWSNLAKERMKLFDLIFNYSTKFKENPNCYLFYVSLGNYIGDQNQESTKSRIIEDIKRENLFYNIYFEYIDTNSLQNRYKKLGQALQKSIEFEQRITIPKINNVTESYLGIVKAKEILKLISDEESIIPNVFYDNVRDFQGENSVNKEIRDTLSTENKETFVLLNNGITIVTESIKPSRNTFTLTNYQIINGCQTSHVLYNCRELLDDTVYVSLKLVSSTDIDLTSKLIRSTNRQTAINEQDLIAFSEFQRKLEDYYKTYKGSNQLFYERRSKQFISNSVEKSRIIDKATQIKVIGSFVFEKPETSTRFFGTLFKEFKNRLFRSNDKLIVYYTAAFAFFKIQECLKKGIIPSKLKKFKFFILMMLRYELKISNVQFESKQTEKDCEEILKVLNDEIALKNVINKITEKITSITDFDLDSLETSKLKTFGDRCKSFYFPKT</sequence>
<evidence type="ECO:0000313" key="2">
    <source>
        <dbReference type="EMBL" id="MEA5140250.1"/>
    </source>
</evidence>
<name>A0ABU5QBM9_9BACT</name>
<accession>A0ABU5QBM9</accession>
<dbReference type="EMBL" id="JAYFUM010000016">
    <property type="protein sequence ID" value="MEA5140250.1"/>
    <property type="molecule type" value="Genomic_DNA"/>
</dbReference>
<reference evidence="2 3" key="1">
    <citation type="submission" date="2023-12" db="EMBL/GenBank/DDBJ databases">
        <title>Novel species of the genus Arcicella isolated from rivers.</title>
        <authorList>
            <person name="Lu H."/>
        </authorList>
    </citation>
    <scope>NUCLEOTIDE SEQUENCE [LARGE SCALE GENOMIC DNA]</scope>
    <source>
        <strain evidence="2 3">KCTC 23307</strain>
    </source>
</reference>
<organism evidence="2 3">
    <name type="scientific">Arcicella rigui</name>
    <dbReference type="NCBI Taxonomy" id="797020"/>
    <lineage>
        <taxon>Bacteria</taxon>
        <taxon>Pseudomonadati</taxon>
        <taxon>Bacteroidota</taxon>
        <taxon>Cytophagia</taxon>
        <taxon>Cytophagales</taxon>
        <taxon>Flectobacillaceae</taxon>
        <taxon>Arcicella</taxon>
    </lineage>
</organism>
<protein>
    <submittedName>
        <fullName evidence="2">AIPR family protein</fullName>
    </submittedName>
</protein>
<comment type="caution">
    <text evidence="2">The sequence shown here is derived from an EMBL/GenBank/DDBJ whole genome shotgun (WGS) entry which is preliminary data.</text>
</comment>
<evidence type="ECO:0000259" key="1">
    <source>
        <dbReference type="Pfam" id="PF10592"/>
    </source>
</evidence>
<dbReference type="RefSeq" id="WP_323297404.1">
    <property type="nucleotide sequence ID" value="NZ_JAYFUM010000016.1"/>
</dbReference>
<keyword evidence="3" id="KW-1185">Reference proteome</keyword>
<dbReference type="Proteomes" id="UP001302949">
    <property type="component" value="Unassembled WGS sequence"/>
</dbReference>
<dbReference type="Pfam" id="PF10592">
    <property type="entry name" value="AIPR"/>
    <property type="match status" value="1"/>
</dbReference>
<proteinExistence type="predicted"/>